<accession>A0ACB8HLA1</accession>
<protein>
    <submittedName>
        <fullName evidence="1">Uncharacterized protein</fullName>
    </submittedName>
</protein>
<dbReference type="EMBL" id="CM038913">
    <property type="protein sequence ID" value="KAH9556976.1"/>
    <property type="molecule type" value="Genomic_DNA"/>
</dbReference>
<evidence type="ECO:0000313" key="2">
    <source>
        <dbReference type="Proteomes" id="UP000828922"/>
    </source>
</evidence>
<name>A0ACB8HLA1_9BRYO</name>
<proteinExistence type="predicted"/>
<comment type="caution">
    <text evidence="1">The sequence shown here is derived from an EMBL/GenBank/DDBJ whole genome shotgun (WGS) entry which is preliminary data.</text>
</comment>
<gene>
    <name evidence="1" type="ORF">CY35_07G061600</name>
</gene>
<evidence type="ECO:0000313" key="1">
    <source>
        <dbReference type="EMBL" id="KAH9556976.1"/>
    </source>
</evidence>
<feature type="non-terminal residue" evidence="1">
    <location>
        <position position="1"/>
    </location>
</feature>
<dbReference type="Proteomes" id="UP000828922">
    <property type="component" value="Linkage Group LG07"/>
</dbReference>
<reference evidence="2" key="1">
    <citation type="journal article" date="2022" name="New Phytol.">
        <title>Phylogenomic structure and speciation in an emerging model: the Sphagnum magellanicum complex (Bryophyta).</title>
        <authorList>
            <person name="Shaw A.J."/>
            <person name="Piatkowski B."/>
            <person name="Duffy A.M."/>
            <person name="Aguero B."/>
            <person name="Imwattana K."/>
            <person name="Nieto-Lugilde M."/>
            <person name="Healey A."/>
            <person name="Weston D.J."/>
            <person name="Patel M.N."/>
            <person name="Schmutz J."/>
            <person name="Grimwood J."/>
            <person name="Yavitt J.B."/>
            <person name="Hassel K."/>
            <person name="Stenoien H.K."/>
            <person name="Flatberg K.I."/>
            <person name="Bickford C.P."/>
            <person name="Hicks K.A."/>
        </authorList>
    </citation>
    <scope>NUCLEOTIDE SEQUENCE [LARGE SCALE GENOMIC DNA]</scope>
</reference>
<keyword evidence="2" id="KW-1185">Reference proteome</keyword>
<sequence>LVLPNQQPYCNSSNSSSSLADQLGSTLADLAQLEVLKLQWIFFISQIPSSWGSFPENLVAILLNDCNLESSIPSSLGDISNLQHLDLQSNYLTGMIPQQLCKLQHLTYLDVLYNNLQSGAVCSRFKNKPGLYLQSGDQGVGYNPNRHATHGAQASCFFLSFLGALVSILLFL</sequence>
<organism evidence="1 2">
    <name type="scientific">Sphagnum magellanicum</name>
    <dbReference type="NCBI Taxonomy" id="128215"/>
    <lineage>
        <taxon>Eukaryota</taxon>
        <taxon>Viridiplantae</taxon>
        <taxon>Streptophyta</taxon>
        <taxon>Embryophyta</taxon>
        <taxon>Bryophyta</taxon>
        <taxon>Sphagnophytina</taxon>
        <taxon>Sphagnopsida</taxon>
        <taxon>Sphagnales</taxon>
        <taxon>Sphagnaceae</taxon>
        <taxon>Sphagnum</taxon>
    </lineage>
</organism>